<sequence>MENRAESIETDLRKYAVIDTTNLPLVLVTYKNMDPTLEEYKAYASELFEVVRNNTGLLILHEASKTKKYLRGDVRAEITRQMKTTEEISKQNVRAQAIIVSSTIAKIVTRTIFAIRKPAVLTKVFDKPEQGLAWLHSLDHNDG</sequence>
<dbReference type="InterPro" id="IPR056695">
    <property type="entry name" value="DUF7793"/>
</dbReference>
<accession>A0ABT8KJ88</accession>
<keyword evidence="3" id="KW-1185">Reference proteome</keyword>
<evidence type="ECO:0000313" key="3">
    <source>
        <dbReference type="Proteomes" id="UP001172082"/>
    </source>
</evidence>
<feature type="domain" description="DUF7793" evidence="1">
    <location>
        <begin position="89"/>
        <end position="137"/>
    </location>
</feature>
<name>A0ABT8KJ88_9BACT</name>
<proteinExistence type="predicted"/>
<protein>
    <recommendedName>
        <fullName evidence="1">DUF7793 domain-containing protein</fullName>
    </recommendedName>
</protein>
<dbReference type="EMBL" id="JAUJEA010000001">
    <property type="protein sequence ID" value="MDN5200769.1"/>
    <property type="molecule type" value="Genomic_DNA"/>
</dbReference>
<dbReference type="Pfam" id="PF25056">
    <property type="entry name" value="DUF7793"/>
    <property type="match status" value="1"/>
</dbReference>
<gene>
    <name evidence="2" type="ORF">QQ008_05340</name>
</gene>
<evidence type="ECO:0000313" key="2">
    <source>
        <dbReference type="EMBL" id="MDN5200769.1"/>
    </source>
</evidence>
<dbReference type="Gene3D" id="3.40.970.30">
    <property type="entry name" value="yp_829618.1 like domains"/>
    <property type="match status" value="1"/>
</dbReference>
<reference evidence="2" key="1">
    <citation type="submission" date="2023-06" db="EMBL/GenBank/DDBJ databases">
        <title>Genomic of Parafulvivirga corallium.</title>
        <authorList>
            <person name="Wang G."/>
        </authorList>
    </citation>
    <scope>NUCLEOTIDE SEQUENCE</scope>
    <source>
        <strain evidence="2">BMA10</strain>
    </source>
</reference>
<evidence type="ECO:0000259" key="1">
    <source>
        <dbReference type="Pfam" id="PF25056"/>
    </source>
</evidence>
<comment type="caution">
    <text evidence="2">The sequence shown here is derived from an EMBL/GenBank/DDBJ whole genome shotgun (WGS) entry which is preliminary data.</text>
</comment>
<organism evidence="2 3">
    <name type="scientific">Splendidivirga corallicola</name>
    <dbReference type="NCBI Taxonomy" id="3051826"/>
    <lineage>
        <taxon>Bacteria</taxon>
        <taxon>Pseudomonadati</taxon>
        <taxon>Bacteroidota</taxon>
        <taxon>Cytophagia</taxon>
        <taxon>Cytophagales</taxon>
        <taxon>Splendidivirgaceae</taxon>
        <taxon>Splendidivirga</taxon>
    </lineage>
</organism>
<dbReference type="Proteomes" id="UP001172082">
    <property type="component" value="Unassembled WGS sequence"/>
</dbReference>